<dbReference type="Proteomes" id="UP000256913">
    <property type="component" value="Unassembled WGS sequence"/>
</dbReference>
<dbReference type="AlphaFoldDB" id="A0A3D9ZPP1"/>
<feature type="signal peptide" evidence="1">
    <location>
        <begin position="1"/>
        <end position="32"/>
    </location>
</feature>
<proteinExistence type="predicted"/>
<evidence type="ECO:0000313" key="2">
    <source>
        <dbReference type="EMBL" id="REF99225.1"/>
    </source>
</evidence>
<evidence type="ECO:0000313" key="3">
    <source>
        <dbReference type="Proteomes" id="UP000256913"/>
    </source>
</evidence>
<gene>
    <name evidence="2" type="ORF">DFJ67_5253</name>
</gene>
<dbReference type="RefSeq" id="WP_147315601.1">
    <property type="nucleotide sequence ID" value="NZ_BONB01000002.1"/>
</dbReference>
<reference evidence="2 3" key="1">
    <citation type="submission" date="2018-08" db="EMBL/GenBank/DDBJ databases">
        <title>Sequencing the genomes of 1000 actinobacteria strains.</title>
        <authorList>
            <person name="Klenk H.-P."/>
        </authorList>
    </citation>
    <scope>NUCLEOTIDE SEQUENCE [LARGE SCALE GENOMIC DNA]</scope>
    <source>
        <strain evidence="2 3">DSM 44099</strain>
    </source>
</reference>
<keyword evidence="1" id="KW-0732">Signal</keyword>
<feature type="chain" id="PRO_5017610089" evidence="1">
    <location>
        <begin position="33"/>
        <end position="140"/>
    </location>
</feature>
<keyword evidence="3" id="KW-1185">Reference proteome</keyword>
<comment type="caution">
    <text evidence="2">The sequence shown here is derived from an EMBL/GenBank/DDBJ whole genome shotgun (WGS) entry which is preliminary data.</text>
</comment>
<accession>A0A3D9ZPP1</accession>
<sequence>MRPIKRLSMAVKASGVVTAVAVAVFAAPAAHAASSATVVRATKWVGGCEAVLYSNSSAQARSRVYKSQGAPSTEKCTGWLERQATNTSDWETVSGYHTITAPGASAYTGWYDDSYAQRATACVESWNTIYEIETACTAAW</sequence>
<organism evidence="2 3">
    <name type="scientific">Asanoa ferruginea</name>
    <dbReference type="NCBI Taxonomy" id="53367"/>
    <lineage>
        <taxon>Bacteria</taxon>
        <taxon>Bacillati</taxon>
        <taxon>Actinomycetota</taxon>
        <taxon>Actinomycetes</taxon>
        <taxon>Micromonosporales</taxon>
        <taxon>Micromonosporaceae</taxon>
        <taxon>Asanoa</taxon>
    </lineage>
</organism>
<protein>
    <submittedName>
        <fullName evidence="2">Uncharacterized protein</fullName>
    </submittedName>
</protein>
<name>A0A3D9ZPP1_9ACTN</name>
<dbReference type="EMBL" id="QUMQ01000001">
    <property type="protein sequence ID" value="REF99225.1"/>
    <property type="molecule type" value="Genomic_DNA"/>
</dbReference>
<evidence type="ECO:0000256" key="1">
    <source>
        <dbReference type="SAM" id="SignalP"/>
    </source>
</evidence>